<proteinExistence type="predicted"/>
<evidence type="ECO:0000313" key="2">
    <source>
        <dbReference type="Proteomes" id="UP000824120"/>
    </source>
</evidence>
<dbReference type="Proteomes" id="UP000824120">
    <property type="component" value="Chromosome 1"/>
</dbReference>
<dbReference type="OrthoDB" id="913431at2759"/>
<keyword evidence="2" id="KW-1185">Reference proteome</keyword>
<evidence type="ECO:0000313" key="1">
    <source>
        <dbReference type="EMBL" id="KAG5628737.1"/>
    </source>
</evidence>
<gene>
    <name evidence="1" type="ORF">H5410_000454</name>
</gene>
<dbReference type="EMBL" id="JACXVP010000001">
    <property type="protein sequence ID" value="KAG5628737.1"/>
    <property type="molecule type" value="Genomic_DNA"/>
</dbReference>
<organism evidence="1 2">
    <name type="scientific">Solanum commersonii</name>
    <name type="common">Commerson's wild potato</name>
    <name type="synonym">Commerson's nightshade</name>
    <dbReference type="NCBI Taxonomy" id="4109"/>
    <lineage>
        <taxon>Eukaryota</taxon>
        <taxon>Viridiplantae</taxon>
        <taxon>Streptophyta</taxon>
        <taxon>Embryophyta</taxon>
        <taxon>Tracheophyta</taxon>
        <taxon>Spermatophyta</taxon>
        <taxon>Magnoliopsida</taxon>
        <taxon>eudicotyledons</taxon>
        <taxon>Gunneridae</taxon>
        <taxon>Pentapetalae</taxon>
        <taxon>asterids</taxon>
        <taxon>lamiids</taxon>
        <taxon>Solanales</taxon>
        <taxon>Solanaceae</taxon>
        <taxon>Solanoideae</taxon>
        <taxon>Solaneae</taxon>
        <taxon>Solanum</taxon>
    </lineage>
</organism>
<protein>
    <submittedName>
        <fullName evidence="1">Uncharacterized protein</fullName>
    </submittedName>
</protein>
<sequence length="114" mass="13062">MDLVPCPTASTMDKHQNTNSYLLSEIRDPQVIYDCVKRTARYTKHLTLAGSGEGRTWGGLGMINLALWNKAALTIACWDLAHTEYKMWIKWIHSYYMKGQQWNDLRIPAKQAGC</sequence>
<name>A0A9J6AWJ6_SOLCO</name>
<dbReference type="AlphaFoldDB" id="A0A9J6AWJ6"/>
<comment type="caution">
    <text evidence="1">The sequence shown here is derived from an EMBL/GenBank/DDBJ whole genome shotgun (WGS) entry which is preliminary data.</text>
</comment>
<reference evidence="1 2" key="1">
    <citation type="submission" date="2020-09" db="EMBL/GenBank/DDBJ databases">
        <title>De no assembly of potato wild relative species, Solanum commersonii.</title>
        <authorList>
            <person name="Cho K."/>
        </authorList>
    </citation>
    <scope>NUCLEOTIDE SEQUENCE [LARGE SCALE GENOMIC DNA]</scope>
    <source>
        <strain evidence="1">LZ3.2</strain>
        <tissue evidence="1">Leaf</tissue>
    </source>
</reference>
<accession>A0A9J6AWJ6</accession>